<name>A0A0U1KUX1_9FIRM</name>
<organism evidence="2 3">
    <name type="scientific">Sporomusa ovata</name>
    <dbReference type="NCBI Taxonomy" id="2378"/>
    <lineage>
        <taxon>Bacteria</taxon>
        <taxon>Bacillati</taxon>
        <taxon>Bacillota</taxon>
        <taxon>Negativicutes</taxon>
        <taxon>Selenomonadales</taxon>
        <taxon>Sporomusaceae</taxon>
        <taxon>Sporomusa</taxon>
    </lineage>
</organism>
<dbReference type="InterPro" id="IPR003439">
    <property type="entry name" value="ABC_transporter-like_ATP-bd"/>
</dbReference>
<evidence type="ECO:0000313" key="2">
    <source>
        <dbReference type="EMBL" id="CQR70703.1"/>
    </source>
</evidence>
<dbReference type="AlphaFoldDB" id="A0A0U1KUX1"/>
<dbReference type="InterPro" id="IPR017871">
    <property type="entry name" value="ABC_transporter-like_CS"/>
</dbReference>
<dbReference type="GO" id="GO:0016887">
    <property type="term" value="F:ATP hydrolysis activity"/>
    <property type="evidence" value="ECO:0007669"/>
    <property type="project" value="InterPro"/>
</dbReference>
<dbReference type="GO" id="GO:0015421">
    <property type="term" value="F:ABC-type oligopeptide transporter activity"/>
    <property type="evidence" value="ECO:0007669"/>
    <property type="project" value="TreeGrafter"/>
</dbReference>
<sequence>MLGMVLQDAWLFGGTIEQNIAYSRENATKQEVIQAAKAARVDRFIRTLPAGYQTVLDDEAANISQGQRQLITIARAILADPAILILDEATSNVDTRTELEIQKAMNTLMKGRTSFIIAHRLSTVRDADHILVVKNGTIIEQGTHSELMEQNSFYAELYNSQFASTAV</sequence>
<dbReference type="EMBL" id="CTRP01000003">
    <property type="protein sequence ID" value="CQR70703.1"/>
    <property type="molecule type" value="Genomic_DNA"/>
</dbReference>
<reference evidence="3" key="1">
    <citation type="submission" date="2015-03" db="EMBL/GenBank/DDBJ databases">
        <authorList>
            <person name="Nijsse Bart"/>
        </authorList>
    </citation>
    <scope>NUCLEOTIDE SEQUENCE [LARGE SCALE GENOMIC DNA]</scope>
</reference>
<dbReference type="Pfam" id="PF00005">
    <property type="entry name" value="ABC_tran"/>
    <property type="match status" value="1"/>
</dbReference>
<evidence type="ECO:0000313" key="3">
    <source>
        <dbReference type="Proteomes" id="UP000049855"/>
    </source>
</evidence>
<dbReference type="Proteomes" id="UP000049855">
    <property type="component" value="Unassembled WGS sequence"/>
</dbReference>
<protein>
    <submittedName>
        <fullName evidence="2">Lipid A export ATP-binding/permease protein MsbA</fullName>
    </submittedName>
</protein>
<dbReference type="SUPFAM" id="SSF52540">
    <property type="entry name" value="P-loop containing nucleoside triphosphate hydrolases"/>
    <property type="match status" value="1"/>
</dbReference>
<dbReference type="Gene3D" id="3.40.50.300">
    <property type="entry name" value="P-loop containing nucleotide triphosphate hydrolases"/>
    <property type="match status" value="1"/>
</dbReference>
<gene>
    <name evidence="2" type="ORF">SpAn4DRAFT_1681</name>
</gene>
<keyword evidence="2" id="KW-0547">Nucleotide-binding</keyword>
<proteinExistence type="predicted"/>
<dbReference type="PROSITE" id="PS00211">
    <property type="entry name" value="ABC_TRANSPORTER_1"/>
    <property type="match status" value="1"/>
</dbReference>
<dbReference type="InterPro" id="IPR039421">
    <property type="entry name" value="Type_1_exporter"/>
</dbReference>
<accession>A0A0U1KUX1</accession>
<evidence type="ECO:0000259" key="1">
    <source>
        <dbReference type="Pfam" id="PF00005"/>
    </source>
</evidence>
<dbReference type="PANTHER" id="PTHR43394">
    <property type="entry name" value="ATP-DEPENDENT PERMEASE MDL1, MITOCHONDRIAL"/>
    <property type="match status" value="1"/>
</dbReference>
<dbReference type="GO" id="GO:0005524">
    <property type="term" value="F:ATP binding"/>
    <property type="evidence" value="ECO:0007669"/>
    <property type="project" value="UniProtKB-KW"/>
</dbReference>
<feature type="domain" description="ABC transporter" evidence="1">
    <location>
        <begin position="2"/>
        <end position="91"/>
    </location>
</feature>
<keyword evidence="3" id="KW-1185">Reference proteome</keyword>
<keyword evidence="2" id="KW-0067">ATP-binding</keyword>
<dbReference type="PANTHER" id="PTHR43394:SF1">
    <property type="entry name" value="ATP-BINDING CASSETTE SUB-FAMILY B MEMBER 10, MITOCHONDRIAL"/>
    <property type="match status" value="1"/>
</dbReference>
<dbReference type="InterPro" id="IPR027417">
    <property type="entry name" value="P-loop_NTPase"/>
</dbReference>